<dbReference type="Proteomes" id="UP000683511">
    <property type="component" value="Chromosome"/>
</dbReference>
<name>A0A975Y4Z8_9NOST</name>
<reference evidence="1" key="1">
    <citation type="submission" date="2017-04" db="EMBL/GenBank/DDBJ databases">
        <title>Genome deletions in a multicellular cyanobacterial endosymbiont for morphological adaptation in marine diatoms.</title>
        <authorList>
            <person name="Wang Y."/>
            <person name="Gao H."/>
            <person name="Li R."/>
            <person name="Xu X."/>
        </authorList>
    </citation>
    <scope>NUCLEOTIDE SEQUENCE</scope>
    <source>
        <strain evidence="1">FACHB 800</strain>
    </source>
</reference>
<evidence type="ECO:0000313" key="2">
    <source>
        <dbReference type="Proteomes" id="UP000683511"/>
    </source>
</evidence>
<dbReference type="AlphaFoldDB" id="A0A975Y4Z8"/>
<sequence length="186" mass="20144">MNNRKQIGSTLTLTAFLSLAGGLTLINSTTALANKINPQVITVKANKIQPVPIPKDQLPSPLDAGVVFREISSGGFAGAVYETVLLNDGLLNRVRIGDANDSERSVRRVPVEQVKQFKKLLNKKNFEKYNNLSYPAPSGAADFITYTLSSQSATTQYNDISQGGLPNQLSAVVKAWNELKNSARPL</sequence>
<gene>
    <name evidence="1" type="ORF">B6N60_02387</name>
</gene>
<dbReference type="KEGG" id="rsin:B6N60_02387"/>
<proteinExistence type="predicted"/>
<organism evidence="1 2">
    <name type="scientific">Richelia sinica FACHB-800</name>
    <dbReference type="NCBI Taxonomy" id="1357546"/>
    <lineage>
        <taxon>Bacteria</taxon>
        <taxon>Bacillati</taxon>
        <taxon>Cyanobacteriota</taxon>
        <taxon>Cyanophyceae</taxon>
        <taxon>Nostocales</taxon>
        <taxon>Nostocaceae</taxon>
        <taxon>Richelia</taxon>
    </lineage>
</organism>
<dbReference type="EMBL" id="CP021056">
    <property type="protein sequence ID" value="QXE23697.1"/>
    <property type="molecule type" value="Genomic_DNA"/>
</dbReference>
<keyword evidence="2" id="KW-1185">Reference proteome</keyword>
<dbReference type="RefSeq" id="WP_190604745.1">
    <property type="nucleotide sequence ID" value="NZ_CP021056.1"/>
</dbReference>
<accession>A0A975Y4Z8</accession>
<protein>
    <submittedName>
        <fullName evidence="1">Uncharacterized protein</fullName>
    </submittedName>
</protein>
<evidence type="ECO:0000313" key="1">
    <source>
        <dbReference type="EMBL" id="QXE23697.1"/>
    </source>
</evidence>